<keyword evidence="2" id="KW-1185">Reference proteome</keyword>
<dbReference type="HOGENOM" id="CLU_1960891_0_0_1"/>
<proteinExistence type="predicted"/>
<organism evidence="1 2">
    <name type="scientific">Scleroderma citrinum Foug A</name>
    <dbReference type="NCBI Taxonomy" id="1036808"/>
    <lineage>
        <taxon>Eukaryota</taxon>
        <taxon>Fungi</taxon>
        <taxon>Dikarya</taxon>
        <taxon>Basidiomycota</taxon>
        <taxon>Agaricomycotina</taxon>
        <taxon>Agaricomycetes</taxon>
        <taxon>Agaricomycetidae</taxon>
        <taxon>Boletales</taxon>
        <taxon>Sclerodermatineae</taxon>
        <taxon>Sclerodermataceae</taxon>
        <taxon>Scleroderma</taxon>
    </lineage>
</organism>
<dbReference type="AlphaFoldDB" id="A0A0C3EJ06"/>
<dbReference type="EMBL" id="KN822010">
    <property type="protein sequence ID" value="KIM68214.1"/>
    <property type="molecule type" value="Genomic_DNA"/>
</dbReference>
<dbReference type="Proteomes" id="UP000053989">
    <property type="component" value="Unassembled WGS sequence"/>
</dbReference>
<dbReference type="InParanoid" id="A0A0C3EJ06"/>
<reference evidence="1 2" key="1">
    <citation type="submission" date="2014-04" db="EMBL/GenBank/DDBJ databases">
        <authorList>
            <consortium name="DOE Joint Genome Institute"/>
            <person name="Kuo A."/>
            <person name="Kohler A."/>
            <person name="Nagy L.G."/>
            <person name="Floudas D."/>
            <person name="Copeland A."/>
            <person name="Barry K.W."/>
            <person name="Cichocki N."/>
            <person name="Veneault-Fourrey C."/>
            <person name="LaButti K."/>
            <person name="Lindquist E.A."/>
            <person name="Lipzen A."/>
            <person name="Lundell T."/>
            <person name="Morin E."/>
            <person name="Murat C."/>
            <person name="Sun H."/>
            <person name="Tunlid A."/>
            <person name="Henrissat B."/>
            <person name="Grigoriev I.V."/>
            <person name="Hibbett D.S."/>
            <person name="Martin F."/>
            <person name="Nordberg H.P."/>
            <person name="Cantor M.N."/>
            <person name="Hua S.X."/>
        </authorList>
    </citation>
    <scope>NUCLEOTIDE SEQUENCE [LARGE SCALE GENOMIC DNA]</scope>
    <source>
        <strain evidence="1 2">Foug A</strain>
    </source>
</reference>
<evidence type="ECO:0000313" key="2">
    <source>
        <dbReference type="Proteomes" id="UP000053989"/>
    </source>
</evidence>
<accession>A0A0C3EJ06</accession>
<name>A0A0C3EJ06_9AGAM</name>
<reference evidence="2" key="2">
    <citation type="submission" date="2015-01" db="EMBL/GenBank/DDBJ databases">
        <title>Evolutionary Origins and Diversification of the Mycorrhizal Mutualists.</title>
        <authorList>
            <consortium name="DOE Joint Genome Institute"/>
            <consortium name="Mycorrhizal Genomics Consortium"/>
            <person name="Kohler A."/>
            <person name="Kuo A."/>
            <person name="Nagy L.G."/>
            <person name="Floudas D."/>
            <person name="Copeland A."/>
            <person name="Barry K.W."/>
            <person name="Cichocki N."/>
            <person name="Veneault-Fourrey C."/>
            <person name="LaButti K."/>
            <person name="Lindquist E.A."/>
            <person name="Lipzen A."/>
            <person name="Lundell T."/>
            <person name="Morin E."/>
            <person name="Murat C."/>
            <person name="Riley R."/>
            <person name="Ohm R."/>
            <person name="Sun H."/>
            <person name="Tunlid A."/>
            <person name="Henrissat B."/>
            <person name="Grigoriev I.V."/>
            <person name="Hibbett D.S."/>
            <person name="Martin F."/>
        </authorList>
    </citation>
    <scope>NUCLEOTIDE SEQUENCE [LARGE SCALE GENOMIC DNA]</scope>
    <source>
        <strain evidence="2">Foug A</strain>
    </source>
</reference>
<gene>
    <name evidence="1" type="ORF">SCLCIDRAFT_1012125</name>
</gene>
<dbReference type="OrthoDB" id="2612513at2759"/>
<sequence>MITGQHIATPPTIFVHPRISAPSSRLCRCSPHSMANASHHSSFHVYRIGGLLGDDKVIKADDRTTVLCILPLQTCLPILISFVNGVHQILSQVFAHLVAVAIHAICWKPNWNSCLQCYLTLSWSLHVE</sequence>
<protein>
    <submittedName>
        <fullName evidence="1">Uncharacterized protein</fullName>
    </submittedName>
</protein>
<evidence type="ECO:0000313" key="1">
    <source>
        <dbReference type="EMBL" id="KIM68214.1"/>
    </source>
</evidence>